<name>A0A840XQR6_9PROT</name>
<dbReference type="EMBL" id="JACIJE010000003">
    <property type="protein sequence ID" value="MBB5689210.1"/>
    <property type="molecule type" value="Genomic_DNA"/>
</dbReference>
<evidence type="ECO:0000313" key="3">
    <source>
        <dbReference type="Proteomes" id="UP000562254"/>
    </source>
</evidence>
<evidence type="ECO:0000256" key="1">
    <source>
        <dbReference type="SAM" id="MobiDB-lite"/>
    </source>
</evidence>
<feature type="compositionally biased region" description="Low complexity" evidence="1">
    <location>
        <begin position="36"/>
        <end position="55"/>
    </location>
</feature>
<evidence type="ECO:0000313" key="2">
    <source>
        <dbReference type="EMBL" id="MBB5689210.1"/>
    </source>
</evidence>
<protein>
    <submittedName>
        <fullName evidence="2">Multidrug resistance efflux pump</fullName>
    </submittedName>
</protein>
<accession>A0A840XQR6</accession>
<dbReference type="RefSeq" id="WP_184482698.1">
    <property type="nucleotide sequence ID" value="NZ_JACIJE010000003.1"/>
</dbReference>
<sequence>MAQLASIASLVGTGLAVYGQVRQGQQQKAQARAQQENLRQQQAAQQEQADLQAAANERERQQRLARTIAAARARLAAGGVAPDEGSAAALAAGLRQDAAQDAREDAAITGARLAAGRRSLLAPDGSLNSFLRAGQSLGGAVRSLLD</sequence>
<organism evidence="2 3">
    <name type="scientific">Neoroseomonas alkaliterrae</name>
    <dbReference type="NCBI Taxonomy" id="1452450"/>
    <lineage>
        <taxon>Bacteria</taxon>
        <taxon>Pseudomonadati</taxon>
        <taxon>Pseudomonadota</taxon>
        <taxon>Alphaproteobacteria</taxon>
        <taxon>Acetobacterales</taxon>
        <taxon>Acetobacteraceae</taxon>
        <taxon>Neoroseomonas</taxon>
    </lineage>
</organism>
<reference evidence="2 3" key="1">
    <citation type="submission" date="2020-08" db="EMBL/GenBank/DDBJ databases">
        <title>Genomic Encyclopedia of Type Strains, Phase IV (KMG-IV): sequencing the most valuable type-strain genomes for metagenomic binning, comparative biology and taxonomic classification.</title>
        <authorList>
            <person name="Goeker M."/>
        </authorList>
    </citation>
    <scope>NUCLEOTIDE SEQUENCE [LARGE SCALE GENOMIC DNA]</scope>
    <source>
        <strain evidence="2 3">DSM 25895</strain>
    </source>
</reference>
<gene>
    <name evidence="2" type="ORF">FHS88_001335</name>
</gene>
<dbReference type="Proteomes" id="UP000562254">
    <property type="component" value="Unassembled WGS sequence"/>
</dbReference>
<proteinExistence type="predicted"/>
<feature type="region of interest" description="Disordered" evidence="1">
    <location>
        <begin position="36"/>
        <end position="59"/>
    </location>
</feature>
<comment type="caution">
    <text evidence="2">The sequence shown here is derived from an EMBL/GenBank/DDBJ whole genome shotgun (WGS) entry which is preliminary data.</text>
</comment>
<keyword evidence="3" id="KW-1185">Reference proteome</keyword>
<dbReference type="AlphaFoldDB" id="A0A840XQR6"/>